<sequence>MYVHDIIIIGGGLAGLTAAIDLSCQGYEVVLFETNTYPHHKVCGEYISNEVRPYLKRLGIDLSAEGAVEITDFEISTVNGYKAVARLPLGGMGMSRYAFDNLLYQKAIEQGVSCNFLKVTEVEYKNDRFNIKAGNKMFYAKVVIGAYGKRSVLDKSLGRDFSFKKNAWLAVKGHFYHPSFPQNLVALHNFEGGYGGLSRTESGAVNFCYLANYQSFKRYNDIAKFNQNVVAENKFLKQFLNEAQPVFDSPKTIAQISFQKKSPVVNNILMCGDTAGLIHPLCGNGMAMAIHSAKLASTVIGEYFGKAAYSRSQMEHDYAKVWNRTFKQRLWYGRKLQYLLLGKRYFEVGVRMVGSSKNLLGFLIQKTHGQIIE</sequence>
<dbReference type="Gene3D" id="3.50.50.60">
    <property type="entry name" value="FAD/NAD(P)-binding domain"/>
    <property type="match status" value="1"/>
</dbReference>
<evidence type="ECO:0000313" key="2">
    <source>
        <dbReference type="EMBL" id="MBD0849580.1"/>
    </source>
</evidence>
<dbReference type="Pfam" id="PF01494">
    <property type="entry name" value="FAD_binding_3"/>
    <property type="match status" value="1"/>
</dbReference>
<evidence type="ECO:0000259" key="1">
    <source>
        <dbReference type="Pfam" id="PF01494"/>
    </source>
</evidence>
<dbReference type="EMBL" id="JABTCG010000001">
    <property type="protein sequence ID" value="MBD0849580.1"/>
    <property type="molecule type" value="Genomic_DNA"/>
</dbReference>
<organism evidence="2 3">
    <name type="scientific">Maribacter arenosus</name>
    <dbReference type="NCBI Taxonomy" id="1854708"/>
    <lineage>
        <taxon>Bacteria</taxon>
        <taxon>Pseudomonadati</taxon>
        <taxon>Bacteroidota</taxon>
        <taxon>Flavobacteriia</taxon>
        <taxon>Flavobacteriales</taxon>
        <taxon>Flavobacteriaceae</taxon>
        <taxon>Maribacter</taxon>
    </lineage>
</organism>
<dbReference type="PANTHER" id="PTHR42685">
    <property type="entry name" value="GERANYLGERANYL DIPHOSPHATE REDUCTASE"/>
    <property type="match status" value="1"/>
</dbReference>
<comment type="caution">
    <text evidence="2">The sequence shown here is derived from an EMBL/GenBank/DDBJ whole genome shotgun (WGS) entry which is preliminary data.</text>
</comment>
<dbReference type="InterPro" id="IPR050407">
    <property type="entry name" value="Geranylgeranyl_reductase"/>
</dbReference>
<proteinExistence type="predicted"/>
<keyword evidence="2" id="KW-0560">Oxidoreductase</keyword>
<dbReference type="Proteomes" id="UP000598350">
    <property type="component" value="Unassembled WGS sequence"/>
</dbReference>
<name>A0ABR7V7A3_9FLAO</name>
<protein>
    <submittedName>
        <fullName evidence="2">FAD-dependent monooxygenase</fullName>
    </submittedName>
</protein>
<keyword evidence="3" id="KW-1185">Reference proteome</keyword>
<gene>
    <name evidence="2" type="ORF">HPE63_02780</name>
</gene>
<dbReference type="PANTHER" id="PTHR42685:SF22">
    <property type="entry name" value="CONDITIONED MEDIUM FACTOR RECEPTOR 1"/>
    <property type="match status" value="1"/>
</dbReference>
<dbReference type="PRINTS" id="PR00420">
    <property type="entry name" value="RNGMNOXGNASE"/>
</dbReference>
<dbReference type="SUPFAM" id="SSF51905">
    <property type="entry name" value="FAD/NAD(P)-binding domain"/>
    <property type="match status" value="1"/>
</dbReference>
<accession>A0ABR7V7A3</accession>
<keyword evidence="2" id="KW-0503">Monooxygenase</keyword>
<dbReference type="InterPro" id="IPR036188">
    <property type="entry name" value="FAD/NAD-bd_sf"/>
</dbReference>
<evidence type="ECO:0000313" key="3">
    <source>
        <dbReference type="Proteomes" id="UP000598350"/>
    </source>
</evidence>
<dbReference type="InterPro" id="IPR002938">
    <property type="entry name" value="FAD-bd"/>
</dbReference>
<feature type="domain" description="FAD-binding" evidence="1">
    <location>
        <begin position="5"/>
        <end position="307"/>
    </location>
</feature>
<reference evidence="2 3" key="1">
    <citation type="submission" date="2020-05" db="EMBL/GenBank/DDBJ databases">
        <title>The draft genome sequence of Maribacter arenosus CAU 1321.</title>
        <authorList>
            <person name="Mu L."/>
        </authorList>
    </citation>
    <scope>NUCLEOTIDE SEQUENCE [LARGE SCALE GENOMIC DNA]</scope>
    <source>
        <strain evidence="2 3">CAU 1321</strain>
    </source>
</reference>
<dbReference type="GO" id="GO:0004497">
    <property type="term" value="F:monooxygenase activity"/>
    <property type="evidence" value="ECO:0007669"/>
    <property type="project" value="UniProtKB-KW"/>
</dbReference>